<dbReference type="RefSeq" id="XP_004512891.1">
    <property type="nucleotide sequence ID" value="XM_004512834.3"/>
</dbReference>
<sequence length="323" mass="35155">MALIDKPLTLATTIGTNVFQSGNIHWKQFNVDTSNRNCPKPLLVFTPTVEGTYPIILFCHGFGVCNSFYSNLLGHITSHGFIVVAPQLFTVGLPMPGQCEVNFAGKVVNWISNGLQPIINENIEEKVEAKLDTLVLAGHHSKGGKTAFAIALGHAKTNLKFSALIGIDPVAGPSKCKICRTPPHILTGQAQSFNLNIPVVVIGTGLGPEKSNCFSIPCAPEGVNHKQFFYECKPPCAHFVTKDYGHMDMLDDDSQTQGLRESVLKCICKSGIGSKDFMRRTLGGLVVAFLKAHLNNQWKDFQAILDDPNLAPAKLEDPIVYNI</sequence>
<dbReference type="PANTHER" id="PTHR33428">
    <property type="entry name" value="CHLOROPHYLLASE-2, CHLOROPLASTIC"/>
    <property type="match status" value="1"/>
</dbReference>
<name>A0A1S2Z0L1_CICAR</name>
<dbReference type="UniPathway" id="UPA00674"/>
<accession>A0A1S2Z0L1</accession>
<dbReference type="GO" id="GO:0015996">
    <property type="term" value="P:chlorophyll catabolic process"/>
    <property type="evidence" value="ECO:0007669"/>
    <property type="project" value="UniProtKB-UniPathway"/>
</dbReference>
<dbReference type="PANTHER" id="PTHR33428:SF10">
    <property type="entry name" value="CHLOROPHYLLASE-1"/>
    <property type="match status" value="1"/>
</dbReference>
<reference evidence="2" key="2">
    <citation type="submission" date="2025-08" db="UniProtKB">
        <authorList>
            <consortium name="RefSeq"/>
        </authorList>
    </citation>
    <scope>IDENTIFICATION</scope>
    <source>
        <tissue evidence="2">Etiolated seedlings</tissue>
    </source>
</reference>
<dbReference type="AlphaFoldDB" id="A0A1S2Z0L1"/>
<dbReference type="Proteomes" id="UP000087171">
    <property type="component" value="Chromosome Ca8"/>
</dbReference>
<evidence type="ECO:0000313" key="2">
    <source>
        <dbReference type="RefSeq" id="XP_004512891.1"/>
    </source>
</evidence>
<dbReference type="eggNOG" id="ENOG502QT6A">
    <property type="taxonomic scope" value="Eukaryota"/>
</dbReference>
<dbReference type="GO" id="GO:0047746">
    <property type="term" value="F:chlorophyllase activity"/>
    <property type="evidence" value="ECO:0007669"/>
    <property type="project" value="TreeGrafter"/>
</dbReference>
<dbReference type="SUPFAM" id="SSF53474">
    <property type="entry name" value="alpha/beta-Hydrolases"/>
    <property type="match status" value="1"/>
</dbReference>
<reference evidence="1" key="1">
    <citation type="journal article" date="2013" name="Nat. Biotechnol.">
        <title>Draft genome sequence of chickpea (Cicer arietinum) provides a resource for trait improvement.</title>
        <authorList>
            <person name="Varshney R.K."/>
            <person name="Song C."/>
            <person name="Saxena R.K."/>
            <person name="Azam S."/>
            <person name="Yu S."/>
            <person name="Sharpe A.G."/>
            <person name="Cannon S."/>
            <person name="Baek J."/>
            <person name="Rosen B.D."/>
            <person name="Tar'an B."/>
            <person name="Millan T."/>
            <person name="Zhang X."/>
            <person name="Ramsay L.D."/>
            <person name="Iwata A."/>
            <person name="Wang Y."/>
            <person name="Nelson W."/>
            <person name="Farmer A.D."/>
            <person name="Gaur P.M."/>
            <person name="Soderlund C."/>
            <person name="Penmetsa R.V."/>
            <person name="Xu C."/>
            <person name="Bharti A.K."/>
            <person name="He W."/>
            <person name="Winter P."/>
            <person name="Zhao S."/>
            <person name="Hane J.K."/>
            <person name="Carrasquilla-Garcia N."/>
            <person name="Condie J.A."/>
            <person name="Upadhyaya H.D."/>
            <person name="Luo M.C."/>
            <person name="Thudi M."/>
            <person name="Gowda C.L."/>
            <person name="Singh N.P."/>
            <person name="Lichtenzveig J."/>
            <person name="Gali K.K."/>
            <person name="Rubio J."/>
            <person name="Nadarajan N."/>
            <person name="Dolezel J."/>
            <person name="Bansal K.C."/>
            <person name="Xu X."/>
            <person name="Edwards D."/>
            <person name="Zhang G."/>
            <person name="Kahl G."/>
            <person name="Gil J."/>
            <person name="Singh K.B."/>
            <person name="Datta S.K."/>
            <person name="Jackson S.A."/>
            <person name="Wang J."/>
            <person name="Cook D.R."/>
        </authorList>
    </citation>
    <scope>NUCLEOTIDE SEQUENCE [LARGE SCALE GENOMIC DNA]</scope>
    <source>
        <strain evidence="1">cv. CDC Frontier</strain>
    </source>
</reference>
<dbReference type="KEGG" id="cam:101490133"/>
<dbReference type="PaxDb" id="3827-XP_004512891.1"/>
<dbReference type="GeneID" id="101490133"/>
<dbReference type="Pfam" id="PF07224">
    <property type="entry name" value="Chlorophyllase"/>
    <property type="match status" value="1"/>
</dbReference>
<proteinExistence type="predicted"/>
<evidence type="ECO:0000313" key="1">
    <source>
        <dbReference type="Proteomes" id="UP000087171"/>
    </source>
</evidence>
<dbReference type="OrthoDB" id="2093222at2759"/>
<keyword evidence="1" id="KW-1185">Reference proteome</keyword>
<dbReference type="Gene3D" id="3.40.50.1820">
    <property type="entry name" value="alpha/beta hydrolase"/>
    <property type="match status" value="2"/>
</dbReference>
<protein>
    <submittedName>
        <fullName evidence="2">Chlorophyllase-1-like</fullName>
    </submittedName>
</protein>
<dbReference type="STRING" id="3827.A0A1S2Z0L1"/>
<dbReference type="InterPro" id="IPR029058">
    <property type="entry name" value="AB_hydrolase_fold"/>
</dbReference>
<gene>
    <name evidence="2" type="primary">LOC101490133</name>
</gene>
<dbReference type="InterPro" id="IPR017395">
    <property type="entry name" value="Chlorophyllase-like"/>
</dbReference>
<organism evidence="1 2">
    <name type="scientific">Cicer arietinum</name>
    <name type="common">Chickpea</name>
    <name type="synonym">Garbanzo</name>
    <dbReference type="NCBI Taxonomy" id="3827"/>
    <lineage>
        <taxon>Eukaryota</taxon>
        <taxon>Viridiplantae</taxon>
        <taxon>Streptophyta</taxon>
        <taxon>Embryophyta</taxon>
        <taxon>Tracheophyta</taxon>
        <taxon>Spermatophyta</taxon>
        <taxon>Magnoliopsida</taxon>
        <taxon>eudicotyledons</taxon>
        <taxon>Gunneridae</taxon>
        <taxon>Pentapetalae</taxon>
        <taxon>rosids</taxon>
        <taxon>fabids</taxon>
        <taxon>Fabales</taxon>
        <taxon>Fabaceae</taxon>
        <taxon>Papilionoideae</taxon>
        <taxon>50 kb inversion clade</taxon>
        <taxon>NPAAA clade</taxon>
        <taxon>Hologalegina</taxon>
        <taxon>IRL clade</taxon>
        <taxon>Cicereae</taxon>
        <taxon>Cicer</taxon>
    </lineage>
</organism>